<reference evidence="1" key="1">
    <citation type="submission" date="2014-09" db="EMBL/GenBank/DDBJ databases">
        <authorList>
            <person name="Magalhaes I.L.F."/>
            <person name="Oliveira U."/>
            <person name="Santos F.R."/>
            <person name="Vidigal T.H.D.A."/>
            <person name="Brescovit A.D."/>
            <person name="Santos A.J."/>
        </authorList>
    </citation>
    <scope>NUCLEOTIDE SEQUENCE</scope>
    <source>
        <tissue evidence="1">Shoot tissue taken approximately 20 cm above the soil surface</tissue>
    </source>
</reference>
<sequence length="26" mass="3618">MFRIEYYWYWIHFFRISVLFHKFFQI</sequence>
<reference evidence="1" key="2">
    <citation type="journal article" date="2015" name="Data Brief">
        <title>Shoot transcriptome of the giant reed, Arundo donax.</title>
        <authorList>
            <person name="Barrero R.A."/>
            <person name="Guerrero F.D."/>
            <person name="Moolhuijzen P."/>
            <person name="Goolsby J.A."/>
            <person name="Tidwell J."/>
            <person name="Bellgard S.E."/>
            <person name="Bellgard M.I."/>
        </authorList>
    </citation>
    <scope>NUCLEOTIDE SEQUENCE</scope>
    <source>
        <tissue evidence="1">Shoot tissue taken approximately 20 cm above the soil surface</tissue>
    </source>
</reference>
<organism evidence="1">
    <name type="scientific">Arundo donax</name>
    <name type="common">Giant reed</name>
    <name type="synonym">Donax arundinaceus</name>
    <dbReference type="NCBI Taxonomy" id="35708"/>
    <lineage>
        <taxon>Eukaryota</taxon>
        <taxon>Viridiplantae</taxon>
        <taxon>Streptophyta</taxon>
        <taxon>Embryophyta</taxon>
        <taxon>Tracheophyta</taxon>
        <taxon>Spermatophyta</taxon>
        <taxon>Magnoliopsida</taxon>
        <taxon>Liliopsida</taxon>
        <taxon>Poales</taxon>
        <taxon>Poaceae</taxon>
        <taxon>PACMAD clade</taxon>
        <taxon>Arundinoideae</taxon>
        <taxon>Arundineae</taxon>
        <taxon>Arundo</taxon>
    </lineage>
</organism>
<dbReference type="AlphaFoldDB" id="A0A0A8ZDV0"/>
<dbReference type="EMBL" id="GBRH01262042">
    <property type="protein sequence ID" value="JAD35853.1"/>
    <property type="molecule type" value="Transcribed_RNA"/>
</dbReference>
<evidence type="ECO:0000313" key="1">
    <source>
        <dbReference type="EMBL" id="JAD35853.1"/>
    </source>
</evidence>
<accession>A0A0A8ZDV0</accession>
<protein>
    <submittedName>
        <fullName evidence="1">Uncharacterized protein</fullName>
    </submittedName>
</protein>
<proteinExistence type="predicted"/>
<name>A0A0A8ZDV0_ARUDO</name>